<dbReference type="STRING" id="866536.Belba_0334"/>
<keyword evidence="4" id="KW-1185">Reference proteome</keyword>
<feature type="domain" description="CsbD-like" evidence="2">
    <location>
        <begin position="6"/>
        <end position="56"/>
    </location>
</feature>
<dbReference type="InterPro" id="IPR036629">
    <property type="entry name" value="YjbJ_sf"/>
</dbReference>
<dbReference type="Gene3D" id="1.10.1470.10">
    <property type="entry name" value="YjbJ"/>
    <property type="match status" value="1"/>
</dbReference>
<dbReference type="EMBL" id="CP003281">
    <property type="protein sequence ID" value="AFL82997.1"/>
    <property type="molecule type" value="Genomic_DNA"/>
</dbReference>
<name>I3Z179_BELBD</name>
<dbReference type="PATRIC" id="fig|866536.3.peg.348"/>
<reference evidence="4" key="1">
    <citation type="submission" date="2012-06" db="EMBL/GenBank/DDBJ databases">
        <title>The complete genome of Belliella baltica DSM 15883.</title>
        <authorList>
            <person name="Lucas S."/>
            <person name="Copeland A."/>
            <person name="Lapidus A."/>
            <person name="Goodwin L."/>
            <person name="Pitluck S."/>
            <person name="Peters L."/>
            <person name="Mikhailova N."/>
            <person name="Davenport K."/>
            <person name="Kyrpides N."/>
            <person name="Mavromatis K."/>
            <person name="Pagani I."/>
            <person name="Ivanova N."/>
            <person name="Ovchinnikova G."/>
            <person name="Zeytun A."/>
            <person name="Detter J.C."/>
            <person name="Han C."/>
            <person name="Land M."/>
            <person name="Hauser L."/>
            <person name="Markowitz V."/>
            <person name="Cheng J.-F."/>
            <person name="Hugenholtz P."/>
            <person name="Woyke T."/>
            <person name="Wu D."/>
            <person name="Tindall B."/>
            <person name="Pomrenke H."/>
            <person name="Brambilla E."/>
            <person name="Klenk H.-P."/>
            <person name="Eisen J.A."/>
        </authorList>
    </citation>
    <scope>NUCLEOTIDE SEQUENCE [LARGE SCALE GENOMIC DNA]</scope>
    <source>
        <strain evidence="4">DSM 15883 / CIP 108006 / LMG 21964 / BA134</strain>
    </source>
</reference>
<dbReference type="PANTHER" id="PTHR34977:SF1">
    <property type="entry name" value="UPF0337 PROTEIN YJBJ"/>
    <property type="match status" value="1"/>
</dbReference>
<evidence type="ECO:0000259" key="2">
    <source>
        <dbReference type="Pfam" id="PF05532"/>
    </source>
</evidence>
<dbReference type="RefSeq" id="WP_014771012.1">
    <property type="nucleotide sequence ID" value="NC_018010.1"/>
</dbReference>
<dbReference type="HOGENOM" id="CLU_135567_4_4_10"/>
<evidence type="ECO:0000256" key="1">
    <source>
        <dbReference type="ARBA" id="ARBA00009129"/>
    </source>
</evidence>
<gene>
    <name evidence="3" type="ordered locus">Belba_0334</name>
</gene>
<dbReference type="InterPro" id="IPR008462">
    <property type="entry name" value="CsbD"/>
</dbReference>
<sequence length="67" mass="7594">MSLNLKIKGNWNEMKGKLKEKYGELTDDDLAYAEGQEDQLLGKLQKKTGAAKEELSKFLFDKDGDVK</sequence>
<dbReference type="Proteomes" id="UP000006050">
    <property type="component" value="Chromosome"/>
</dbReference>
<dbReference type="OrthoDB" id="9796058at2"/>
<dbReference type="eggNOG" id="COG3237">
    <property type="taxonomic scope" value="Bacteria"/>
</dbReference>
<dbReference type="AlphaFoldDB" id="I3Z179"/>
<accession>I3Z179</accession>
<protein>
    <recommendedName>
        <fullName evidence="2">CsbD-like domain-containing protein</fullName>
    </recommendedName>
</protein>
<dbReference type="PANTHER" id="PTHR34977">
    <property type="entry name" value="UPF0337 PROTEIN YJBJ"/>
    <property type="match status" value="1"/>
</dbReference>
<dbReference type="Pfam" id="PF05532">
    <property type="entry name" value="CsbD"/>
    <property type="match status" value="1"/>
</dbReference>
<proteinExistence type="inferred from homology"/>
<dbReference type="InterPro" id="IPR050423">
    <property type="entry name" value="UPF0337_stress_rsp"/>
</dbReference>
<dbReference type="SUPFAM" id="SSF69047">
    <property type="entry name" value="Hypothetical protein YjbJ"/>
    <property type="match status" value="1"/>
</dbReference>
<evidence type="ECO:0000313" key="3">
    <source>
        <dbReference type="EMBL" id="AFL82997.1"/>
    </source>
</evidence>
<comment type="similarity">
    <text evidence="1">Belongs to the UPF0337 (CsbD) family.</text>
</comment>
<evidence type="ECO:0000313" key="4">
    <source>
        <dbReference type="Proteomes" id="UP000006050"/>
    </source>
</evidence>
<organism evidence="3 4">
    <name type="scientific">Belliella baltica (strain DSM 15883 / CIP 108006 / LMG 21964 / BA134)</name>
    <dbReference type="NCBI Taxonomy" id="866536"/>
    <lineage>
        <taxon>Bacteria</taxon>
        <taxon>Pseudomonadati</taxon>
        <taxon>Bacteroidota</taxon>
        <taxon>Cytophagia</taxon>
        <taxon>Cytophagales</taxon>
        <taxon>Cyclobacteriaceae</taxon>
        <taxon>Belliella</taxon>
    </lineage>
</organism>
<dbReference type="KEGG" id="bbd:Belba_0334"/>